<evidence type="ECO:0000256" key="1">
    <source>
        <dbReference type="SAM" id="MobiDB-lite"/>
    </source>
</evidence>
<dbReference type="AlphaFoldDB" id="A0A0C2N1I7"/>
<evidence type="ECO:0000313" key="3">
    <source>
        <dbReference type="Proteomes" id="UP000031668"/>
    </source>
</evidence>
<proteinExistence type="predicted"/>
<comment type="caution">
    <text evidence="2">The sequence shown here is derived from an EMBL/GenBank/DDBJ whole genome shotgun (WGS) entry which is preliminary data.</text>
</comment>
<feature type="compositionally biased region" description="Basic and acidic residues" evidence="1">
    <location>
        <begin position="273"/>
        <end position="283"/>
    </location>
</feature>
<dbReference type="Proteomes" id="UP000031668">
    <property type="component" value="Unassembled WGS sequence"/>
</dbReference>
<reference evidence="2 3" key="1">
    <citation type="journal article" date="2014" name="Genome Biol. Evol.">
        <title>The genome of the myxosporean Thelohanellus kitauei shows adaptations to nutrient acquisition within its fish host.</title>
        <authorList>
            <person name="Yang Y."/>
            <person name="Xiong J."/>
            <person name="Zhou Z."/>
            <person name="Huo F."/>
            <person name="Miao W."/>
            <person name="Ran C."/>
            <person name="Liu Y."/>
            <person name="Zhang J."/>
            <person name="Feng J."/>
            <person name="Wang M."/>
            <person name="Wang M."/>
            <person name="Wang L."/>
            <person name="Yao B."/>
        </authorList>
    </citation>
    <scope>NUCLEOTIDE SEQUENCE [LARGE SCALE GENOMIC DNA]</scope>
    <source>
        <strain evidence="2">Wuqing</strain>
    </source>
</reference>
<organism evidence="2 3">
    <name type="scientific">Thelohanellus kitauei</name>
    <name type="common">Myxosporean</name>
    <dbReference type="NCBI Taxonomy" id="669202"/>
    <lineage>
        <taxon>Eukaryota</taxon>
        <taxon>Metazoa</taxon>
        <taxon>Cnidaria</taxon>
        <taxon>Myxozoa</taxon>
        <taxon>Myxosporea</taxon>
        <taxon>Bivalvulida</taxon>
        <taxon>Platysporina</taxon>
        <taxon>Myxobolidae</taxon>
        <taxon>Thelohanellus</taxon>
    </lineage>
</organism>
<dbReference type="EMBL" id="JWZT01000803">
    <property type="protein sequence ID" value="KII73486.1"/>
    <property type="molecule type" value="Genomic_DNA"/>
</dbReference>
<evidence type="ECO:0000313" key="2">
    <source>
        <dbReference type="EMBL" id="KII73486.1"/>
    </source>
</evidence>
<keyword evidence="3" id="KW-1185">Reference proteome</keyword>
<sequence>MNIRILSGYGYITHYSVMWKGFLVISLFSQTVQTAHPTYLCSFDSYREMSHIFRYLDSKDVNYCEVRNKILLSQEFVQELKESLRKELHCRCDDFEVKFKEFYLSKDIPTTDIKAVTHRFKNSSFNQTTCLFKDSLTRELLDVPMYLWALWLYQSGTAYKGILSVACELRYTKDDFLTLRAHADDLTEVRLVKSVINDLLKTNAGSKSSNAEEIKKAQCNSQVFKWLPGNRFCEGYIECLVKNHRSFWVDGEKKSKSGGKTNFSPDSEMIDSEPSKTKKERQI</sequence>
<protein>
    <submittedName>
        <fullName evidence="2">Uncharacterized protein</fullName>
    </submittedName>
</protein>
<accession>A0A0C2N1I7</accession>
<feature type="region of interest" description="Disordered" evidence="1">
    <location>
        <begin position="251"/>
        <end position="283"/>
    </location>
</feature>
<name>A0A0C2N1I7_THEKT</name>
<gene>
    <name evidence="2" type="ORF">RF11_09134</name>
</gene>